<accession>A0A8S9GHV2</accession>
<organism evidence="1">
    <name type="scientific">Brassica cretica</name>
    <name type="common">Mustard</name>
    <dbReference type="NCBI Taxonomy" id="69181"/>
    <lineage>
        <taxon>Eukaryota</taxon>
        <taxon>Viridiplantae</taxon>
        <taxon>Streptophyta</taxon>
        <taxon>Embryophyta</taxon>
        <taxon>Tracheophyta</taxon>
        <taxon>Spermatophyta</taxon>
        <taxon>Magnoliopsida</taxon>
        <taxon>eudicotyledons</taxon>
        <taxon>Gunneridae</taxon>
        <taxon>Pentapetalae</taxon>
        <taxon>rosids</taxon>
        <taxon>malvids</taxon>
        <taxon>Brassicales</taxon>
        <taxon>Brassicaceae</taxon>
        <taxon>Brassiceae</taxon>
        <taxon>Brassica</taxon>
    </lineage>
</organism>
<reference evidence="1" key="1">
    <citation type="submission" date="2019-12" db="EMBL/GenBank/DDBJ databases">
        <title>Genome sequencing and annotation of Brassica cretica.</title>
        <authorList>
            <person name="Studholme D.J."/>
            <person name="Sarris P.F."/>
        </authorList>
    </citation>
    <scope>NUCLEOTIDE SEQUENCE</scope>
    <source>
        <strain evidence="1">PFS-102/07</strain>
        <tissue evidence="1">Leaf</tissue>
    </source>
</reference>
<comment type="caution">
    <text evidence="1">The sequence shown here is derived from an EMBL/GenBank/DDBJ whole genome shotgun (WGS) entry which is preliminary data.</text>
</comment>
<dbReference type="AlphaFoldDB" id="A0A8S9GHV2"/>
<proteinExistence type="predicted"/>
<protein>
    <submittedName>
        <fullName evidence="1">Uncharacterized protein</fullName>
    </submittedName>
</protein>
<evidence type="ECO:0000313" key="1">
    <source>
        <dbReference type="EMBL" id="KAF2545755.1"/>
    </source>
</evidence>
<sequence length="140" mass="15989">MCMKKYGRIILANTCQVDVKCILGDPELHSDLVEDVDCEFGRVVDLVKRGYRLKRQDWLNGSVDIAVAEAEVDKNNSAPGIDVIDQEKIEFLTKKVVSLEEKVKYLEGLLNIRGETVNVNYFLYLFRVVNEKKDSYASKL</sequence>
<gene>
    <name evidence="1" type="ORF">F2Q70_00023820</name>
</gene>
<name>A0A8S9GHV2_BRACR</name>
<dbReference type="EMBL" id="QGKY02001925">
    <property type="protein sequence ID" value="KAF2545755.1"/>
    <property type="molecule type" value="Genomic_DNA"/>
</dbReference>